<dbReference type="Pfam" id="PF04338">
    <property type="entry name" value="DUF481"/>
    <property type="match status" value="1"/>
</dbReference>
<evidence type="ECO:0000313" key="2">
    <source>
        <dbReference type="Proteomes" id="UP000267223"/>
    </source>
</evidence>
<dbReference type="OrthoDB" id="789864at2"/>
<accession>A0A3M9NGT5</accession>
<dbReference type="Proteomes" id="UP000267223">
    <property type="component" value="Unassembled WGS sequence"/>
</dbReference>
<keyword evidence="2" id="KW-1185">Reference proteome</keyword>
<organism evidence="1 2">
    <name type="scientific">Hanamia caeni</name>
    <dbReference type="NCBI Taxonomy" id="2294116"/>
    <lineage>
        <taxon>Bacteria</taxon>
        <taxon>Pseudomonadati</taxon>
        <taxon>Bacteroidota</taxon>
        <taxon>Chitinophagia</taxon>
        <taxon>Chitinophagales</taxon>
        <taxon>Chitinophagaceae</taxon>
        <taxon>Hanamia</taxon>
    </lineage>
</organism>
<dbReference type="InterPro" id="IPR007433">
    <property type="entry name" value="DUF481"/>
</dbReference>
<evidence type="ECO:0000313" key="1">
    <source>
        <dbReference type="EMBL" id="RNI36178.1"/>
    </source>
</evidence>
<comment type="caution">
    <text evidence="1">The sequence shown here is derived from an EMBL/GenBank/DDBJ whole genome shotgun (WGS) entry which is preliminary data.</text>
</comment>
<reference evidence="1 2" key="1">
    <citation type="submission" date="2018-11" db="EMBL/GenBank/DDBJ databases">
        <title>Draft genome sequence of Ferruginibacter sp. BO-59.</title>
        <authorList>
            <person name="Im W.T."/>
        </authorList>
    </citation>
    <scope>NUCLEOTIDE SEQUENCE [LARGE SCALE GENOMIC DNA]</scope>
    <source>
        <strain evidence="1 2">BO-59</strain>
    </source>
</reference>
<proteinExistence type="predicted"/>
<gene>
    <name evidence="1" type="ORF">EFY79_10855</name>
</gene>
<name>A0A3M9NGT5_9BACT</name>
<dbReference type="EMBL" id="RJJR01000008">
    <property type="protein sequence ID" value="RNI36178.1"/>
    <property type="molecule type" value="Genomic_DNA"/>
</dbReference>
<dbReference type="RefSeq" id="WP_123120731.1">
    <property type="nucleotide sequence ID" value="NZ_RJJR01000008.1"/>
</dbReference>
<protein>
    <submittedName>
        <fullName evidence="1">DUF481 domain-containing protein</fullName>
    </submittedName>
</protein>
<sequence>MLKEVSLIIFSVLWFQWCFGQFNDSVHHHFSFTSTGVFNKTKDQQSFVFNNGIGYEVNNKRIAYNTGASWIYGTQNKQLSNNDVSAAANVDYLKDIRKLYYWALINYDNSYSLKINYRFQSGVGVGFNAFKSPKFNFEISDGFVFETSDLTDPVIGKDVYQTVRNSLRIKYRWAYNSTFSLEGTNFYQPSVSDFRDYIFKLNNKLSVKLNKWLSLNAAMAYNRISRTNRENVILTYGITIENYY</sequence>
<dbReference type="AlphaFoldDB" id="A0A3M9NGT5"/>